<evidence type="ECO:0000313" key="11">
    <source>
        <dbReference type="EMBL" id="ODV61185.1"/>
    </source>
</evidence>
<organism evidence="11 12">
    <name type="scientific">Ascoidea rubescens DSM 1968</name>
    <dbReference type="NCBI Taxonomy" id="1344418"/>
    <lineage>
        <taxon>Eukaryota</taxon>
        <taxon>Fungi</taxon>
        <taxon>Dikarya</taxon>
        <taxon>Ascomycota</taxon>
        <taxon>Saccharomycotina</taxon>
        <taxon>Saccharomycetes</taxon>
        <taxon>Ascoideaceae</taxon>
        <taxon>Ascoidea</taxon>
    </lineage>
</organism>
<dbReference type="GeneID" id="30963448"/>
<dbReference type="EMBL" id="KV454480">
    <property type="protein sequence ID" value="ODV61185.1"/>
    <property type="molecule type" value="Genomic_DNA"/>
</dbReference>
<dbReference type="Pfam" id="PF05193">
    <property type="entry name" value="Peptidase_M16_C"/>
    <property type="match status" value="1"/>
</dbReference>
<dbReference type="Pfam" id="PF16187">
    <property type="entry name" value="Peptidase_M16_M"/>
    <property type="match status" value="1"/>
</dbReference>
<dbReference type="InParanoid" id="A0A1D2VHS6"/>
<feature type="domain" description="Peptidase M16 N-terminal" evidence="7">
    <location>
        <begin position="26"/>
        <end position="183"/>
    </location>
</feature>
<evidence type="ECO:0000256" key="6">
    <source>
        <dbReference type="ARBA" id="ARBA00023049"/>
    </source>
</evidence>
<dbReference type="FunFam" id="3.30.830.10:FF:000005">
    <property type="entry name" value="nardilysin isoform X1"/>
    <property type="match status" value="1"/>
</dbReference>
<gene>
    <name evidence="11" type="ORF">ASCRUDRAFT_23922</name>
</gene>
<dbReference type="Proteomes" id="UP000095038">
    <property type="component" value="Unassembled WGS sequence"/>
</dbReference>
<keyword evidence="6" id="KW-0482">Metalloprotease</keyword>
<feature type="domain" description="Peptidase M16 middle/third" evidence="9">
    <location>
        <begin position="400"/>
        <end position="695"/>
    </location>
</feature>
<feature type="non-terminal residue" evidence="11">
    <location>
        <position position="993"/>
    </location>
</feature>
<dbReference type="OrthoDB" id="952271at2759"/>
<dbReference type="GO" id="GO:0004222">
    <property type="term" value="F:metalloendopeptidase activity"/>
    <property type="evidence" value="ECO:0007669"/>
    <property type="project" value="TreeGrafter"/>
</dbReference>
<keyword evidence="2" id="KW-0645">Protease</keyword>
<dbReference type="InterPro" id="IPR011765">
    <property type="entry name" value="Pept_M16_N"/>
</dbReference>
<name>A0A1D2VHS6_9ASCO</name>
<keyword evidence="3" id="KW-0479">Metal-binding</keyword>
<feature type="non-terminal residue" evidence="11">
    <location>
        <position position="1"/>
    </location>
</feature>
<keyword evidence="4" id="KW-0378">Hydrolase</keyword>
<dbReference type="InterPro" id="IPR032632">
    <property type="entry name" value="Peptidase_M16_M"/>
</dbReference>
<dbReference type="InterPro" id="IPR054734">
    <property type="entry name" value="PqqF-like_C_4"/>
</dbReference>
<evidence type="ECO:0000256" key="1">
    <source>
        <dbReference type="ARBA" id="ARBA00007261"/>
    </source>
</evidence>
<reference evidence="12" key="1">
    <citation type="submission" date="2016-05" db="EMBL/GenBank/DDBJ databases">
        <title>Comparative genomics of biotechnologically important yeasts.</title>
        <authorList>
            <consortium name="DOE Joint Genome Institute"/>
            <person name="Riley R."/>
            <person name="Haridas S."/>
            <person name="Wolfe K.H."/>
            <person name="Lopes M.R."/>
            <person name="Hittinger C.T."/>
            <person name="Goker M."/>
            <person name="Salamov A."/>
            <person name="Wisecaver J."/>
            <person name="Long T.M."/>
            <person name="Aerts A.L."/>
            <person name="Barry K."/>
            <person name="Choi C."/>
            <person name="Clum A."/>
            <person name="Coughlan A.Y."/>
            <person name="Deshpande S."/>
            <person name="Douglass A.P."/>
            <person name="Hanson S.J."/>
            <person name="Klenk H.-P."/>
            <person name="Labutti K."/>
            <person name="Lapidus A."/>
            <person name="Lindquist E."/>
            <person name="Lipzen A."/>
            <person name="Meier-Kolthoff J.P."/>
            <person name="Ohm R.A."/>
            <person name="Otillar R.P."/>
            <person name="Pangilinan J."/>
            <person name="Peng Y."/>
            <person name="Rokas A."/>
            <person name="Rosa C.A."/>
            <person name="Scheuner C."/>
            <person name="Sibirny A.A."/>
            <person name="Slot J.C."/>
            <person name="Stielow J.B."/>
            <person name="Sun H."/>
            <person name="Kurtzman C.P."/>
            <person name="Blackwell M."/>
            <person name="Grigoriev I.V."/>
            <person name="Jeffries T.W."/>
        </authorList>
    </citation>
    <scope>NUCLEOTIDE SEQUENCE [LARGE SCALE GENOMIC DNA]</scope>
    <source>
        <strain evidence="12">DSM 1968</strain>
    </source>
</reference>
<evidence type="ECO:0000256" key="5">
    <source>
        <dbReference type="ARBA" id="ARBA00022833"/>
    </source>
</evidence>
<evidence type="ECO:0000313" key="12">
    <source>
        <dbReference type="Proteomes" id="UP000095038"/>
    </source>
</evidence>
<dbReference type="STRING" id="1344418.A0A1D2VHS6"/>
<evidence type="ECO:0000259" key="10">
    <source>
        <dbReference type="Pfam" id="PF22456"/>
    </source>
</evidence>
<evidence type="ECO:0000259" key="7">
    <source>
        <dbReference type="Pfam" id="PF00675"/>
    </source>
</evidence>
<dbReference type="GO" id="GO:0005739">
    <property type="term" value="C:mitochondrion"/>
    <property type="evidence" value="ECO:0007669"/>
    <property type="project" value="TreeGrafter"/>
</dbReference>
<sequence length="993" mass="116852">IINDISKPDVDNRSYRIIQLKNGLEVLLIHDETTQKSSASISVKAGRFQDPPNLPGLAHLCEHVLFMTSYNNSEDPASNTPSNVKFTSSVENEFETFIDDNLGTSNAFTSDEETNYHYDILNENFELSLKKFSTYFNNINNNDINNQLINKSVIEREIQSVDSEFAKITKNDSWKIRQVEKKISNKNHPYHNFSNGNIKTLHEIPLLNNINIKECALNFYKNYYIPKLMKLTILSNQSLDYVQNLVLENFSSLKNISNQLPFYDYNNEHPITKDELGTIIKIKPVMDTQEIRICFPILDQRPFYQSNPSLYYIHLISHECNGSLISFLKNESLASSLSVELTHISDNDDSFKIIIQLTNEGFKKYDEVVGYVFNYIELLKKTQPQRWIYNELKIMEYGRFKCRQKISEIETTSSLASLLQDNFILRKDILGSCLLKRFRENEIKEFGNKFLNIRNFRCLLVSKNNSHHLYRKEPYLNTRYSVEKLSKSFSRKVIRMIRKNGSCFSLPLPNRFLPQEFKRLIDEQDEMEYLNNYKPPILFESSEFGRTWLKQNNSVPKGYVGLLIRNPSSHNSPINSIKCNIFIKYINELCEVLRYEANLSGLYFNFEPSYNGFYLQINGYNEKLINLLESIIKLVKIENSLNNYISMSEKEFNRHKSNLERIYKNFKLTEPFNQIDIYSSCLLNENSWNIDEKLRSLDQLMFNNFKNYNPFEQFSFECFIYGNFSIKDCNTINKLIKKNLCENNQSLTSSEKILGRSLILYQGDNYNLRLINRELSSSCIDCYIQCGIKEDKTSRVLLYILSDIMDDLMFNELRTREQLGYIMTVGLRSTRTTIGLRLLIQSELPTEFLESRIDKFLITIVENYLRNLTRDEFQSLINKISNDLLIKFQNMREEYYFYWNHIKSGYFDFINLIDYLKILKNLTRKDLLYFYLYYISPKSSIRAKLTVHLHNCDSSKKEDNIKNYKKIIKSAIKNSLLLKDIIISNDRLSEIID</sequence>
<feature type="domain" description="Coenzyme PQQ synthesis protein F-like C-terminal lobe" evidence="10">
    <location>
        <begin position="801"/>
        <end position="899"/>
    </location>
</feature>
<dbReference type="PANTHER" id="PTHR43690:SF18">
    <property type="entry name" value="INSULIN-DEGRADING ENZYME-RELATED"/>
    <property type="match status" value="1"/>
</dbReference>
<dbReference type="InterPro" id="IPR011249">
    <property type="entry name" value="Metalloenz_LuxS/M16"/>
</dbReference>
<dbReference type="Gene3D" id="3.30.830.10">
    <property type="entry name" value="Metalloenzyme, LuxS/M16 peptidase-like"/>
    <property type="match status" value="4"/>
</dbReference>
<accession>A0A1D2VHS6</accession>
<evidence type="ECO:0000256" key="2">
    <source>
        <dbReference type="ARBA" id="ARBA00022670"/>
    </source>
</evidence>
<evidence type="ECO:0008006" key="13">
    <source>
        <dbReference type="Google" id="ProtNLM"/>
    </source>
</evidence>
<dbReference type="SUPFAM" id="SSF63411">
    <property type="entry name" value="LuxS/MPP-like metallohydrolase"/>
    <property type="match status" value="4"/>
</dbReference>
<keyword evidence="12" id="KW-1185">Reference proteome</keyword>
<evidence type="ECO:0000256" key="3">
    <source>
        <dbReference type="ARBA" id="ARBA00022723"/>
    </source>
</evidence>
<dbReference type="InterPro" id="IPR007863">
    <property type="entry name" value="Peptidase_M16_C"/>
</dbReference>
<protein>
    <recommendedName>
        <fullName evidence="13">LuxS/MPP-like metallohydrolase</fullName>
    </recommendedName>
</protein>
<comment type="similarity">
    <text evidence="1">Belongs to the peptidase M16 family.</text>
</comment>
<dbReference type="PANTHER" id="PTHR43690">
    <property type="entry name" value="NARDILYSIN"/>
    <property type="match status" value="1"/>
</dbReference>
<dbReference type="GO" id="GO:0043171">
    <property type="term" value="P:peptide catabolic process"/>
    <property type="evidence" value="ECO:0007669"/>
    <property type="project" value="TreeGrafter"/>
</dbReference>
<dbReference type="AlphaFoldDB" id="A0A1D2VHS6"/>
<feature type="domain" description="Peptidase M16 C-terminal" evidence="8">
    <location>
        <begin position="217"/>
        <end position="393"/>
    </location>
</feature>
<dbReference type="RefSeq" id="XP_020047492.1">
    <property type="nucleotide sequence ID" value="XM_020189812.1"/>
</dbReference>
<dbReference type="InterPro" id="IPR050626">
    <property type="entry name" value="Peptidase_M16"/>
</dbReference>
<dbReference type="GO" id="GO:0051603">
    <property type="term" value="P:proteolysis involved in protein catabolic process"/>
    <property type="evidence" value="ECO:0007669"/>
    <property type="project" value="TreeGrafter"/>
</dbReference>
<evidence type="ECO:0000256" key="4">
    <source>
        <dbReference type="ARBA" id="ARBA00022801"/>
    </source>
</evidence>
<evidence type="ECO:0000259" key="8">
    <source>
        <dbReference type="Pfam" id="PF05193"/>
    </source>
</evidence>
<evidence type="ECO:0000259" key="9">
    <source>
        <dbReference type="Pfam" id="PF16187"/>
    </source>
</evidence>
<dbReference type="GO" id="GO:0005829">
    <property type="term" value="C:cytosol"/>
    <property type="evidence" value="ECO:0007669"/>
    <property type="project" value="TreeGrafter"/>
</dbReference>
<keyword evidence="5" id="KW-0862">Zinc</keyword>
<proteinExistence type="inferred from homology"/>
<dbReference type="Pfam" id="PF00675">
    <property type="entry name" value="Peptidase_M16"/>
    <property type="match status" value="1"/>
</dbReference>
<dbReference type="Pfam" id="PF22456">
    <property type="entry name" value="PqqF-like_C_4"/>
    <property type="match status" value="1"/>
</dbReference>
<dbReference type="GO" id="GO:0046872">
    <property type="term" value="F:metal ion binding"/>
    <property type="evidence" value="ECO:0007669"/>
    <property type="project" value="UniProtKB-KW"/>
</dbReference>